<accession>W9QX27</accession>
<evidence type="ECO:0000313" key="8">
    <source>
        <dbReference type="EMBL" id="EXB24801.1"/>
    </source>
</evidence>
<keyword evidence="1" id="KW-0699">rRNA-binding</keyword>
<dbReference type="STRING" id="981085.W9QX27"/>
<dbReference type="GO" id="GO:0022625">
    <property type="term" value="C:cytosolic large ribosomal subunit"/>
    <property type="evidence" value="ECO:0007669"/>
    <property type="project" value="TreeGrafter"/>
</dbReference>
<dbReference type="OrthoDB" id="193674at2759"/>
<evidence type="ECO:0000259" key="6">
    <source>
        <dbReference type="Pfam" id="PF01386"/>
    </source>
</evidence>
<dbReference type="InterPro" id="IPR011035">
    <property type="entry name" value="Ribosomal_bL25/Gln-tRNA_synth"/>
</dbReference>
<reference evidence="9" key="1">
    <citation type="submission" date="2013-01" db="EMBL/GenBank/DDBJ databases">
        <title>Draft Genome Sequence of a Mulberry Tree, Morus notabilis C.K. Schneid.</title>
        <authorList>
            <person name="He N."/>
            <person name="Zhao S."/>
        </authorList>
    </citation>
    <scope>NUCLEOTIDE SEQUENCE</scope>
</reference>
<sequence>MLLYRSLLAKSTHARPYSRAAFALIQQQDDNPPPSPSPHPPAPPLTYLEGLPRPDPKFAETILAVPRASSGKSVAAKERKAGRVPSIVFEQEDCQNGGNKRLISVRTNQIRKLVNQLGRSFFLSRLFDLEVRADFDSESETDIVEKVRVLPRLIHLNSATDAPLNVTFIRAPSHALLKVDVPLVFRGEDVSPGLRKGAYLNTIRRTAKFLCPADVIPPYIEVDLSELDAGQRVVVGDLKVHPALMPLRPKDDPVCKIMGSRASDQRKSK</sequence>
<dbReference type="PANTHER" id="PTHR33284">
    <property type="entry name" value="RIBOSOMAL PROTEIN L25/GLN-TRNA SYNTHETASE, ANTI-CODON-BINDING DOMAIN-CONTAINING PROTEIN"/>
    <property type="match status" value="1"/>
</dbReference>
<protein>
    <submittedName>
        <fullName evidence="8">50S ribosomal protein L25</fullName>
    </submittedName>
</protein>
<dbReference type="GO" id="GO:0008097">
    <property type="term" value="F:5S rRNA binding"/>
    <property type="evidence" value="ECO:0007669"/>
    <property type="project" value="TreeGrafter"/>
</dbReference>
<feature type="domain" description="Large ribosomal subunit protein bL25 L25" evidence="6">
    <location>
        <begin position="64"/>
        <end position="168"/>
    </location>
</feature>
<feature type="region of interest" description="Disordered" evidence="5">
    <location>
        <begin position="27"/>
        <end position="51"/>
    </location>
</feature>
<dbReference type="InterPro" id="IPR037121">
    <property type="entry name" value="Ribosomal_bL25_C"/>
</dbReference>
<dbReference type="GO" id="GO:0003735">
    <property type="term" value="F:structural constituent of ribosome"/>
    <property type="evidence" value="ECO:0007669"/>
    <property type="project" value="InterPro"/>
</dbReference>
<dbReference type="eggNOG" id="ENOG502QPTI">
    <property type="taxonomic scope" value="Eukaryota"/>
</dbReference>
<keyword evidence="9" id="KW-1185">Reference proteome</keyword>
<evidence type="ECO:0000256" key="1">
    <source>
        <dbReference type="ARBA" id="ARBA00022730"/>
    </source>
</evidence>
<evidence type="ECO:0000256" key="2">
    <source>
        <dbReference type="ARBA" id="ARBA00022884"/>
    </source>
</evidence>
<feature type="domain" description="Large ribosomal subunit protein bL25 beta" evidence="7">
    <location>
        <begin position="177"/>
        <end position="260"/>
    </location>
</feature>
<dbReference type="InterPro" id="IPR020930">
    <property type="entry name" value="Ribosomal_uL5_bac-type"/>
</dbReference>
<keyword evidence="4" id="KW-0687">Ribonucleoprotein</keyword>
<dbReference type="Proteomes" id="UP000030645">
    <property type="component" value="Unassembled WGS sequence"/>
</dbReference>
<organism evidence="8 9">
    <name type="scientific">Morus notabilis</name>
    <dbReference type="NCBI Taxonomy" id="981085"/>
    <lineage>
        <taxon>Eukaryota</taxon>
        <taxon>Viridiplantae</taxon>
        <taxon>Streptophyta</taxon>
        <taxon>Embryophyta</taxon>
        <taxon>Tracheophyta</taxon>
        <taxon>Spermatophyta</taxon>
        <taxon>Magnoliopsida</taxon>
        <taxon>eudicotyledons</taxon>
        <taxon>Gunneridae</taxon>
        <taxon>Pentapetalae</taxon>
        <taxon>rosids</taxon>
        <taxon>fabids</taxon>
        <taxon>Rosales</taxon>
        <taxon>Moraceae</taxon>
        <taxon>Moreae</taxon>
        <taxon>Morus</taxon>
    </lineage>
</organism>
<dbReference type="PANTHER" id="PTHR33284:SF1">
    <property type="entry name" value="RIBOSOMAL PROTEIN L25_GLN-TRNA SYNTHETASE, ANTI-CODON-BINDING DOMAIN-CONTAINING PROTEIN"/>
    <property type="match status" value="1"/>
</dbReference>
<proteinExistence type="predicted"/>
<dbReference type="CDD" id="cd00495">
    <property type="entry name" value="Ribosomal_L25_TL5_CTC"/>
    <property type="match status" value="1"/>
</dbReference>
<dbReference type="InterPro" id="IPR020057">
    <property type="entry name" value="Ribosomal_bL25_b-dom"/>
</dbReference>
<dbReference type="Pfam" id="PF01386">
    <property type="entry name" value="Ribosomal_L25p"/>
    <property type="match status" value="1"/>
</dbReference>
<name>W9QX27_9ROSA</name>
<evidence type="ECO:0000256" key="4">
    <source>
        <dbReference type="ARBA" id="ARBA00023274"/>
    </source>
</evidence>
<dbReference type="Pfam" id="PF14693">
    <property type="entry name" value="Ribosomal_TL5_C"/>
    <property type="match status" value="1"/>
</dbReference>
<dbReference type="InterPro" id="IPR029751">
    <property type="entry name" value="Ribosomal_L25_dom"/>
</dbReference>
<keyword evidence="3 8" id="KW-0689">Ribosomal protein</keyword>
<dbReference type="GO" id="GO:0006412">
    <property type="term" value="P:translation"/>
    <property type="evidence" value="ECO:0007669"/>
    <property type="project" value="InterPro"/>
</dbReference>
<dbReference type="Gene3D" id="2.170.120.20">
    <property type="entry name" value="Ribosomal protein L25, beta domain"/>
    <property type="match status" value="1"/>
</dbReference>
<dbReference type="FunFam" id="2.170.120.20:FF:000006">
    <property type="entry name" value="Ribosomal protein L25/Gln-tRNA synthetase, anti-codon-binding domain-containing protein"/>
    <property type="match status" value="1"/>
</dbReference>
<dbReference type="InterPro" id="IPR020056">
    <property type="entry name" value="Rbsml_bL25/Gln-tRNA_synth_N"/>
</dbReference>
<dbReference type="Gene3D" id="2.40.240.10">
    <property type="entry name" value="Ribosomal Protein L25, Chain P"/>
    <property type="match status" value="1"/>
</dbReference>
<evidence type="ECO:0000256" key="5">
    <source>
        <dbReference type="SAM" id="MobiDB-lite"/>
    </source>
</evidence>
<feature type="compositionally biased region" description="Pro residues" evidence="5">
    <location>
        <begin position="31"/>
        <end position="44"/>
    </location>
</feature>
<evidence type="ECO:0000259" key="7">
    <source>
        <dbReference type="Pfam" id="PF14693"/>
    </source>
</evidence>
<evidence type="ECO:0000256" key="3">
    <source>
        <dbReference type="ARBA" id="ARBA00022980"/>
    </source>
</evidence>
<evidence type="ECO:0000313" key="9">
    <source>
        <dbReference type="Proteomes" id="UP000030645"/>
    </source>
</evidence>
<keyword evidence="2" id="KW-0694">RNA-binding</keyword>
<dbReference type="KEGG" id="mnt:21388659"/>
<gene>
    <name evidence="8" type="ORF">L484_005180</name>
</gene>
<dbReference type="SUPFAM" id="SSF50715">
    <property type="entry name" value="Ribosomal protein L25-like"/>
    <property type="match status" value="1"/>
</dbReference>
<dbReference type="EMBL" id="KE343351">
    <property type="protein sequence ID" value="EXB24801.1"/>
    <property type="molecule type" value="Genomic_DNA"/>
</dbReference>
<dbReference type="AlphaFoldDB" id="W9QX27"/>